<dbReference type="GO" id="GO:0031417">
    <property type="term" value="C:NatC complex"/>
    <property type="evidence" value="ECO:0007669"/>
    <property type="project" value="InterPro"/>
</dbReference>
<evidence type="ECO:0000259" key="1">
    <source>
        <dbReference type="SMART" id="SM00651"/>
    </source>
</evidence>
<dbReference type="AlphaFoldDB" id="A0A9P5PM96"/>
<dbReference type="InterPro" id="IPR034110">
    <property type="entry name" value="LSMD1_Sm"/>
</dbReference>
<evidence type="ECO:0000313" key="2">
    <source>
        <dbReference type="EMBL" id="KAF9068474.1"/>
    </source>
</evidence>
<dbReference type="InterPro" id="IPR050914">
    <property type="entry name" value="snRNP_SmB/NAA38-like"/>
</dbReference>
<dbReference type="InterPro" id="IPR001163">
    <property type="entry name" value="Sm_dom_euk/arc"/>
</dbReference>
<dbReference type="OrthoDB" id="368909at2759"/>
<sequence length="106" mass="11744">MTSPSSAVEKLRQLLASTLRISVSDGRIFLGSFIGTDQLMNILLTDTEEFRTTTTDAAEDDENQTNTAGRFIGQVLVPWKIIRKIEVQESGQSARTRAAYGPMDYT</sequence>
<organism evidence="2 3">
    <name type="scientific">Rhodocollybia butyracea</name>
    <dbReference type="NCBI Taxonomy" id="206335"/>
    <lineage>
        <taxon>Eukaryota</taxon>
        <taxon>Fungi</taxon>
        <taxon>Dikarya</taxon>
        <taxon>Basidiomycota</taxon>
        <taxon>Agaricomycotina</taxon>
        <taxon>Agaricomycetes</taxon>
        <taxon>Agaricomycetidae</taxon>
        <taxon>Agaricales</taxon>
        <taxon>Marasmiineae</taxon>
        <taxon>Omphalotaceae</taxon>
        <taxon>Rhodocollybia</taxon>
    </lineage>
</organism>
<dbReference type="Pfam" id="PF01423">
    <property type="entry name" value="LSM"/>
    <property type="match status" value="1"/>
</dbReference>
<dbReference type="InterPro" id="IPR010920">
    <property type="entry name" value="LSM_dom_sf"/>
</dbReference>
<dbReference type="Proteomes" id="UP000772434">
    <property type="component" value="Unassembled WGS sequence"/>
</dbReference>
<name>A0A9P5PM96_9AGAR</name>
<proteinExistence type="predicted"/>
<dbReference type="EMBL" id="JADNRY010000060">
    <property type="protein sequence ID" value="KAF9068474.1"/>
    <property type="molecule type" value="Genomic_DNA"/>
</dbReference>
<reference evidence="2" key="1">
    <citation type="submission" date="2020-11" db="EMBL/GenBank/DDBJ databases">
        <authorList>
            <consortium name="DOE Joint Genome Institute"/>
            <person name="Ahrendt S."/>
            <person name="Riley R."/>
            <person name="Andreopoulos W."/>
            <person name="Labutti K."/>
            <person name="Pangilinan J."/>
            <person name="Ruiz-Duenas F.J."/>
            <person name="Barrasa J.M."/>
            <person name="Sanchez-Garcia M."/>
            <person name="Camarero S."/>
            <person name="Miyauchi S."/>
            <person name="Serrano A."/>
            <person name="Linde D."/>
            <person name="Babiker R."/>
            <person name="Drula E."/>
            <person name="Ayuso-Fernandez I."/>
            <person name="Pacheco R."/>
            <person name="Padilla G."/>
            <person name="Ferreira P."/>
            <person name="Barriuso J."/>
            <person name="Kellner H."/>
            <person name="Castanera R."/>
            <person name="Alfaro M."/>
            <person name="Ramirez L."/>
            <person name="Pisabarro A.G."/>
            <person name="Kuo A."/>
            <person name="Tritt A."/>
            <person name="Lipzen A."/>
            <person name="He G."/>
            <person name="Yan M."/>
            <person name="Ng V."/>
            <person name="Cullen D."/>
            <person name="Martin F."/>
            <person name="Rosso M.-N."/>
            <person name="Henrissat B."/>
            <person name="Hibbett D."/>
            <person name="Martinez A.T."/>
            <person name="Grigoriev I.V."/>
        </authorList>
    </citation>
    <scope>NUCLEOTIDE SEQUENCE</scope>
    <source>
        <strain evidence="2">AH 40177</strain>
    </source>
</reference>
<evidence type="ECO:0000313" key="3">
    <source>
        <dbReference type="Proteomes" id="UP000772434"/>
    </source>
</evidence>
<feature type="domain" description="Sm" evidence="1">
    <location>
        <begin position="9"/>
        <end position="87"/>
    </location>
</feature>
<dbReference type="CDD" id="cd06168">
    <property type="entry name" value="LSMD1"/>
    <property type="match status" value="1"/>
</dbReference>
<comment type="caution">
    <text evidence="2">The sequence shown here is derived from an EMBL/GenBank/DDBJ whole genome shotgun (WGS) entry which is preliminary data.</text>
</comment>
<dbReference type="PANTHER" id="PTHR10701:SF5">
    <property type="entry name" value="N-ALPHA-ACETYLTRANSFERASE 38, NATC AUXILIARY SUBUNIT"/>
    <property type="match status" value="1"/>
</dbReference>
<dbReference type="SUPFAM" id="SSF50182">
    <property type="entry name" value="Sm-like ribonucleoproteins"/>
    <property type="match status" value="1"/>
</dbReference>
<accession>A0A9P5PM96</accession>
<gene>
    <name evidence="2" type="ORF">BDP27DRAFT_1327092</name>
</gene>
<keyword evidence="3" id="KW-1185">Reference proteome</keyword>
<protein>
    <recommendedName>
        <fullName evidence="1">Sm domain-containing protein</fullName>
    </recommendedName>
</protein>
<dbReference type="PANTHER" id="PTHR10701">
    <property type="entry name" value="SMALL NUCLEAR RIBONUCLEOPROTEIN-ASSOCIATED PROTEIN B AND N"/>
    <property type="match status" value="1"/>
</dbReference>
<dbReference type="SMART" id="SM00651">
    <property type="entry name" value="Sm"/>
    <property type="match status" value="1"/>
</dbReference>
<dbReference type="Gene3D" id="2.30.30.100">
    <property type="match status" value="1"/>
</dbReference>